<dbReference type="PROSITE" id="PS00065">
    <property type="entry name" value="D_2_HYDROXYACID_DH_1"/>
    <property type="match status" value="1"/>
</dbReference>
<dbReference type="CDD" id="cd12168">
    <property type="entry name" value="Mand_dh_like"/>
    <property type="match status" value="1"/>
</dbReference>
<dbReference type="Pfam" id="PF02826">
    <property type="entry name" value="2-Hacid_dh_C"/>
    <property type="match status" value="1"/>
</dbReference>
<dbReference type="Proteomes" id="UP000294933">
    <property type="component" value="Unassembled WGS sequence"/>
</dbReference>
<dbReference type="InterPro" id="IPR050223">
    <property type="entry name" value="D-isomer_2-hydroxyacid_DH"/>
</dbReference>
<evidence type="ECO:0000313" key="6">
    <source>
        <dbReference type="EMBL" id="TDL23062.1"/>
    </source>
</evidence>
<dbReference type="PANTHER" id="PTHR10996:SF257">
    <property type="entry name" value="GLYOXYLATE REDUCTASE 1"/>
    <property type="match status" value="1"/>
</dbReference>
<dbReference type="InterPro" id="IPR036291">
    <property type="entry name" value="NAD(P)-bd_dom_sf"/>
</dbReference>
<dbReference type="EMBL" id="ML170172">
    <property type="protein sequence ID" value="TDL23062.1"/>
    <property type="molecule type" value="Genomic_DNA"/>
</dbReference>
<dbReference type="SUPFAM" id="SSF52283">
    <property type="entry name" value="Formate/glycerate dehydrogenase catalytic domain-like"/>
    <property type="match status" value="1"/>
</dbReference>
<reference evidence="6 7" key="1">
    <citation type="submission" date="2018-06" db="EMBL/GenBank/DDBJ databases">
        <title>A transcriptomic atlas of mushroom development highlights an independent origin of complex multicellularity.</title>
        <authorList>
            <consortium name="DOE Joint Genome Institute"/>
            <person name="Krizsan K."/>
            <person name="Almasi E."/>
            <person name="Merenyi Z."/>
            <person name="Sahu N."/>
            <person name="Viragh M."/>
            <person name="Koszo T."/>
            <person name="Mondo S."/>
            <person name="Kiss B."/>
            <person name="Balint B."/>
            <person name="Kues U."/>
            <person name="Barry K."/>
            <person name="Hegedus J.C."/>
            <person name="Henrissat B."/>
            <person name="Johnson J."/>
            <person name="Lipzen A."/>
            <person name="Ohm R."/>
            <person name="Nagy I."/>
            <person name="Pangilinan J."/>
            <person name="Yan J."/>
            <person name="Xiong Y."/>
            <person name="Grigoriev I.V."/>
            <person name="Hibbett D.S."/>
            <person name="Nagy L.G."/>
        </authorList>
    </citation>
    <scope>NUCLEOTIDE SEQUENCE [LARGE SCALE GENOMIC DNA]</scope>
    <source>
        <strain evidence="6 7">SZMC22713</strain>
    </source>
</reference>
<dbReference type="InterPro" id="IPR006139">
    <property type="entry name" value="D-isomer_2_OHA_DH_cat_dom"/>
</dbReference>
<dbReference type="InterPro" id="IPR029753">
    <property type="entry name" value="D-isomer_DH_CS"/>
</dbReference>
<feature type="domain" description="D-isomer specific 2-hydroxyacid dehydrogenase catalytic" evidence="4">
    <location>
        <begin position="16"/>
        <end position="328"/>
    </location>
</feature>
<dbReference type="GO" id="GO:0030267">
    <property type="term" value="F:glyoxylate reductase (NADPH) activity"/>
    <property type="evidence" value="ECO:0007669"/>
    <property type="project" value="TreeGrafter"/>
</dbReference>
<dbReference type="InterPro" id="IPR029752">
    <property type="entry name" value="D-isomer_DH_CS1"/>
</dbReference>
<dbReference type="Gene3D" id="3.40.50.720">
    <property type="entry name" value="NAD(P)-binding Rossmann-like Domain"/>
    <property type="match status" value="2"/>
</dbReference>
<proteinExistence type="inferred from homology"/>
<keyword evidence="7" id="KW-1185">Reference proteome</keyword>
<evidence type="ECO:0000256" key="1">
    <source>
        <dbReference type="ARBA" id="ARBA00005854"/>
    </source>
</evidence>
<evidence type="ECO:0000256" key="3">
    <source>
        <dbReference type="RuleBase" id="RU003719"/>
    </source>
</evidence>
<dbReference type="InterPro" id="IPR006140">
    <property type="entry name" value="D-isomer_DH_NAD-bd"/>
</dbReference>
<gene>
    <name evidence="6" type="ORF">BD410DRAFT_187831</name>
</gene>
<evidence type="ECO:0000256" key="2">
    <source>
        <dbReference type="ARBA" id="ARBA00023002"/>
    </source>
</evidence>
<sequence length="337" mass="36976">MALPRVLICGDIVWAHEETQELLGSISKVIRMDSPDRADFLNGLKPGGKYEGIVGIYRHNTSADRLGIFDAKIIDALSGSVKWIAHNGAGYDQIDIAACKSKGIIVSNTPGAVDDATATTGLYLLISTLRQFSKAERNLRSGSWKSGLAPAHDPSTKTLAILGLGGIGFRMAEMAHALGMRILYHSRHERRDVPSWCEYFSVEKLDEMFALTDVLSVHIPLKKETEGAVGEKQIRALKKGAIIVNTARGKVIDEHAMIRALEDGHLSAVGLDVYPNEPEVNPRLLEFPQVTLLPHMGTETEESQRKMEVRALTNLRDYLTTGSGKDIVPELQSKSRL</sequence>
<organism evidence="6 7">
    <name type="scientific">Rickenella mellea</name>
    <dbReference type="NCBI Taxonomy" id="50990"/>
    <lineage>
        <taxon>Eukaryota</taxon>
        <taxon>Fungi</taxon>
        <taxon>Dikarya</taxon>
        <taxon>Basidiomycota</taxon>
        <taxon>Agaricomycotina</taxon>
        <taxon>Agaricomycetes</taxon>
        <taxon>Hymenochaetales</taxon>
        <taxon>Rickenellaceae</taxon>
        <taxon>Rickenella</taxon>
    </lineage>
</organism>
<dbReference type="GO" id="GO:0016618">
    <property type="term" value="F:hydroxypyruvate reductase [NAD(P)H] activity"/>
    <property type="evidence" value="ECO:0007669"/>
    <property type="project" value="TreeGrafter"/>
</dbReference>
<dbReference type="GO" id="GO:0005829">
    <property type="term" value="C:cytosol"/>
    <property type="evidence" value="ECO:0007669"/>
    <property type="project" value="TreeGrafter"/>
</dbReference>
<dbReference type="AlphaFoldDB" id="A0A4Y7Q7F4"/>
<dbReference type="GO" id="GO:0051287">
    <property type="term" value="F:NAD binding"/>
    <property type="evidence" value="ECO:0007669"/>
    <property type="project" value="InterPro"/>
</dbReference>
<dbReference type="PANTHER" id="PTHR10996">
    <property type="entry name" value="2-HYDROXYACID DEHYDROGENASE-RELATED"/>
    <property type="match status" value="1"/>
</dbReference>
<accession>A0A4Y7Q7F4</accession>
<dbReference type="OrthoDB" id="9991913at2759"/>
<dbReference type="PROSITE" id="PS00671">
    <property type="entry name" value="D_2_HYDROXYACID_DH_3"/>
    <property type="match status" value="1"/>
</dbReference>
<protein>
    <submittedName>
        <fullName evidence="6">2-hydroxyacid dehydrogenase</fullName>
    </submittedName>
</protein>
<dbReference type="SUPFAM" id="SSF51735">
    <property type="entry name" value="NAD(P)-binding Rossmann-fold domains"/>
    <property type="match status" value="1"/>
</dbReference>
<dbReference type="VEuPathDB" id="FungiDB:BD410DRAFT_187831"/>
<dbReference type="STRING" id="50990.A0A4Y7Q7F4"/>
<evidence type="ECO:0000259" key="5">
    <source>
        <dbReference type="Pfam" id="PF02826"/>
    </source>
</evidence>
<evidence type="ECO:0000313" key="7">
    <source>
        <dbReference type="Proteomes" id="UP000294933"/>
    </source>
</evidence>
<dbReference type="Pfam" id="PF00389">
    <property type="entry name" value="2-Hacid_dh"/>
    <property type="match status" value="1"/>
</dbReference>
<comment type="similarity">
    <text evidence="1 3">Belongs to the D-isomer specific 2-hydroxyacid dehydrogenase family.</text>
</comment>
<feature type="domain" description="D-isomer specific 2-hydroxyacid dehydrogenase NAD-binding" evidence="5">
    <location>
        <begin position="123"/>
        <end position="297"/>
    </location>
</feature>
<keyword evidence="2 3" id="KW-0560">Oxidoreductase</keyword>
<evidence type="ECO:0000259" key="4">
    <source>
        <dbReference type="Pfam" id="PF00389"/>
    </source>
</evidence>
<name>A0A4Y7Q7F4_9AGAM</name>